<feature type="transmembrane region" description="Helical" evidence="5">
    <location>
        <begin position="393"/>
        <end position="411"/>
    </location>
</feature>
<evidence type="ECO:0000256" key="4">
    <source>
        <dbReference type="ARBA" id="ARBA00023136"/>
    </source>
</evidence>
<dbReference type="PANTHER" id="PTHR23508:SF10">
    <property type="entry name" value="CARBOXYLIC ACID TRANSPORTER PROTEIN HOMOLOG"/>
    <property type="match status" value="1"/>
</dbReference>
<dbReference type="SUPFAM" id="SSF103473">
    <property type="entry name" value="MFS general substrate transporter"/>
    <property type="match status" value="1"/>
</dbReference>
<keyword evidence="2 5" id="KW-0812">Transmembrane</keyword>
<feature type="transmembrane region" description="Helical" evidence="5">
    <location>
        <begin position="123"/>
        <end position="148"/>
    </location>
</feature>
<feature type="transmembrane region" description="Helical" evidence="5">
    <location>
        <begin position="361"/>
        <end position="387"/>
    </location>
</feature>
<comment type="subcellular location">
    <subcellularLocation>
        <location evidence="1">Cell membrane</location>
        <topology evidence="1">Multi-pass membrane protein</topology>
    </subcellularLocation>
</comment>
<organism evidence="7 8">
    <name type="scientific">Georgenia yuyongxinii</name>
    <dbReference type="NCBI Taxonomy" id="2589797"/>
    <lineage>
        <taxon>Bacteria</taxon>
        <taxon>Bacillati</taxon>
        <taxon>Actinomycetota</taxon>
        <taxon>Actinomycetes</taxon>
        <taxon>Micrococcales</taxon>
        <taxon>Bogoriellaceae</taxon>
        <taxon>Georgenia</taxon>
    </lineage>
</organism>
<keyword evidence="4 5" id="KW-0472">Membrane</keyword>
<proteinExistence type="predicted"/>
<evidence type="ECO:0000256" key="5">
    <source>
        <dbReference type="SAM" id="Phobius"/>
    </source>
</evidence>
<dbReference type="GO" id="GO:0046943">
    <property type="term" value="F:carboxylic acid transmembrane transporter activity"/>
    <property type="evidence" value="ECO:0007669"/>
    <property type="project" value="TreeGrafter"/>
</dbReference>
<dbReference type="PROSITE" id="PS00216">
    <property type="entry name" value="SUGAR_TRANSPORT_1"/>
    <property type="match status" value="1"/>
</dbReference>
<dbReference type="PROSITE" id="PS50850">
    <property type="entry name" value="MFS"/>
    <property type="match status" value="1"/>
</dbReference>
<dbReference type="InterPro" id="IPR020846">
    <property type="entry name" value="MFS_dom"/>
</dbReference>
<name>A0A5B8C2P7_9MICO</name>
<feature type="domain" description="Major facilitator superfamily (MFS) profile" evidence="6">
    <location>
        <begin position="32"/>
        <end position="415"/>
    </location>
</feature>
<dbReference type="OrthoDB" id="9787026at2"/>
<feature type="transmembrane region" description="Helical" evidence="5">
    <location>
        <begin position="68"/>
        <end position="87"/>
    </location>
</feature>
<feature type="transmembrane region" description="Helical" evidence="5">
    <location>
        <begin position="30"/>
        <end position="48"/>
    </location>
</feature>
<gene>
    <name evidence="7" type="ORF">FE374_06665</name>
</gene>
<evidence type="ECO:0000256" key="1">
    <source>
        <dbReference type="ARBA" id="ARBA00004651"/>
    </source>
</evidence>
<keyword evidence="3 5" id="KW-1133">Transmembrane helix</keyword>
<dbReference type="InterPro" id="IPR011701">
    <property type="entry name" value="MFS"/>
</dbReference>
<evidence type="ECO:0000256" key="3">
    <source>
        <dbReference type="ARBA" id="ARBA00022989"/>
    </source>
</evidence>
<feature type="transmembrane region" description="Helical" evidence="5">
    <location>
        <begin position="160"/>
        <end position="182"/>
    </location>
</feature>
<feature type="transmembrane region" description="Helical" evidence="5">
    <location>
        <begin position="272"/>
        <end position="293"/>
    </location>
</feature>
<evidence type="ECO:0000256" key="2">
    <source>
        <dbReference type="ARBA" id="ARBA00022692"/>
    </source>
</evidence>
<protein>
    <submittedName>
        <fullName evidence="7">Aromatic acid/H+ symport family MFS transporter</fullName>
    </submittedName>
</protein>
<feature type="transmembrane region" description="Helical" evidence="5">
    <location>
        <begin position="188"/>
        <end position="207"/>
    </location>
</feature>
<dbReference type="InterPro" id="IPR036259">
    <property type="entry name" value="MFS_trans_sf"/>
</dbReference>
<evidence type="ECO:0000313" key="8">
    <source>
        <dbReference type="Proteomes" id="UP000314616"/>
    </source>
</evidence>
<dbReference type="Pfam" id="PF07690">
    <property type="entry name" value="MFS_1"/>
    <property type="match status" value="1"/>
</dbReference>
<feature type="transmembrane region" description="Helical" evidence="5">
    <location>
        <begin position="99"/>
        <end position="117"/>
    </location>
</feature>
<dbReference type="RefSeq" id="WP_139927792.1">
    <property type="nucleotide sequence ID" value="NZ_CP040915.1"/>
</dbReference>
<dbReference type="InterPro" id="IPR005829">
    <property type="entry name" value="Sugar_transporter_CS"/>
</dbReference>
<sequence>MAALTQEQTLGSAAADQVVLQPSRLSRRGLAAVVVAWLFVVFDGYDLIVYGTVQARLREEWALDSTQAGTLGSVAFLGMTLGALGAGRLADHFGRKRTIIGSAVVLSVFTALCAVATDPMMFGALRLLAGLGLGGLVPSANALAADLVPLRWRAATATMMMSGVPIGGSFAAVVGIPVIPAFGWRPMFAVALVALLLLVPLAAKVLPNDAGHARAHANHVHRPGFGTLLRAPFLLITVMFALATVVTLMAWYGLGTWLPNLMEIAGYDLGSALTFALALNLGAVVGSVATAWAGDRFGTVPTGILAAALAGVALLTLITQPPVALVYLVLVLAGVGTHGTQALIIAAIATYYPANLRGTALGFGLGVGRVGAVAAPQLGGLLLAAGLGVGSNFLLFGGCAVASAVLLAAIWRRFGITHDADARTASPTAH</sequence>
<dbReference type="PANTHER" id="PTHR23508">
    <property type="entry name" value="CARBOXYLIC ACID TRANSPORTER PROTEIN HOMOLOG"/>
    <property type="match status" value="1"/>
</dbReference>
<dbReference type="GO" id="GO:0005886">
    <property type="term" value="C:plasma membrane"/>
    <property type="evidence" value="ECO:0007669"/>
    <property type="project" value="UniProtKB-SubCell"/>
</dbReference>
<evidence type="ECO:0000259" key="6">
    <source>
        <dbReference type="PROSITE" id="PS50850"/>
    </source>
</evidence>
<dbReference type="KEGG" id="gyu:FE374_06665"/>
<evidence type="ECO:0000313" key="7">
    <source>
        <dbReference type="EMBL" id="QDC24350.1"/>
    </source>
</evidence>
<reference evidence="7 8" key="1">
    <citation type="submission" date="2019-05" db="EMBL/GenBank/DDBJ databases">
        <title>Georgenia *** sp. nov., and Georgenia *** sp. nov., isolated from the intestinal contents of plateau pika (Ochotona curzoniae) in the Qinghai-Tibet plateau of China.</title>
        <authorList>
            <person name="Tian Z."/>
        </authorList>
    </citation>
    <scope>NUCLEOTIDE SEQUENCE [LARGE SCALE GENOMIC DNA]</scope>
    <source>
        <strain evidence="7 8">Z443</strain>
    </source>
</reference>
<dbReference type="Proteomes" id="UP000314616">
    <property type="component" value="Chromosome"/>
</dbReference>
<feature type="transmembrane region" description="Helical" evidence="5">
    <location>
        <begin position="300"/>
        <end position="318"/>
    </location>
</feature>
<dbReference type="EMBL" id="CP040915">
    <property type="protein sequence ID" value="QDC24350.1"/>
    <property type="molecule type" value="Genomic_DNA"/>
</dbReference>
<dbReference type="AlphaFoldDB" id="A0A5B8C2P7"/>
<feature type="transmembrane region" description="Helical" evidence="5">
    <location>
        <begin position="324"/>
        <end position="349"/>
    </location>
</feature>
<accession>A0A5B8C2P7</accession>
<dbReference type="Gene3D" id="1.20.1250.20">
    <property type="entry name" value="MFS general substrate transporter like domains"/>
    <property type="match status" value="1"/>
</dbReference>
<feature type="transmembrane region" description="Helical" evidence="5">
    <location>
        <begin position="228"/>
        <end position="252"/>
    </location>
</feature>